<accession>A0A179HJB9</accession>
<name>A0A179HJB9_PURLI</name>
<reference evidence="1 2" key="1">
    <citation type="submission" date="2016-02" db="EMBL/GenBank/DDBJ databases">
        <title>Biosynthesis of antibiotic leucinostatins and their inhibition on Phytophthora in bio-control Purpureocillium lilacinum.</title>
        <authorList>
            <person name="Wang G."/>
            <person name="Liu Z."/>
            <person name="Lin R."/>
            <person name="Li E."/>
            <person name="Mao Z."/>
            <person name="Ling J."/>
            <person name="Yin W."/>
            <person name="Xie B."/>
        </authorList>
    </citation>
    <scope>NUCLEOTIDE SEQUENCE [LARGE SCALE GENOMIC DNA]</scope>
    <source>
        <strain evidence="1">PLFJ-1</strain>
    </source>
</reference>
<proteinExistence type="predicted"/>
<comment type="caution">
    <text evidence="1">The sequence shown here is derived from an EMBL/GenBank/DDBJ whole genome shotgun (WGS) entry which is preliminary data.</text>
</comment>
<sequence length="117" mass="12807">MVGVGDARYQLLYGRLQWLPLERLEVFLEVGRVARCGRGHRGQAWRFLRLRVCLSAATWRPCSRGEGSKKGQKFVPTVACAESGGGAEFRSCGSVWSSGSYASNCNHLGADMLALAR</sequence>
<organism evidence="1 2">
    <name type="scientific">Purpureocillium lilacinum</name>
    <name type="common">Paecilomyces lilacinus</name>
    <dbReference type="NCBI Taxonomy" id="33203"/>
    <lineage>
        <taxon>Eukaryota</taxon>
        <taxon>Fungi</taxon>
        <taxon>Dikarya</taxon>
        <taxon>Ascomycota</taxon>
        <taxon>Pezizomycotina</taxon>
        <taxon>Sordariomycetes</taxon>
        <taxon>Hypocreomycetidae</taxon>
        <taxon>Hypocreales</taxon>
        <taxon>Ophiocordycipitaceae</taxon>
        <taxon>Purpureocillium</taxon>
    </lineage>
</organism>
<evidence type="ECO:0000313" key="2">
    <source>
        <dbReference type="Proteomes" id="UP000078340"/>
    </source>
</evidence>
<evidence type="ECO:0000313" key="1">
    <source>
        <dbReference type="EMBL" id="OAQ90347.1"/>
    </source>
</evidence>
<protein>
    <submittedName>
        <fullName evidence="1">Uncharacterized protein</fullName>
    </submittedName>
</protein>
<gene>
    <name evidence="1" type="ORF">VFPFJ_04506</name>
</gene>
<dbReference type="AlphaFoldDB" id="A0A179HJB9"/>
<dbReference type="Proteomes" id="UP000078340">
    <property type="component" value="Unassembled WGS sequence"/>
</dbReference>
<dbReference type="EMBL" id="LSBI01000004">
    <property type="protein sequence ID" value="OAQ90347.1"/>
    <property type="molecule type" value="Genomic_DNA"/>
</dbReference>